<dbReference type="InterPro" id="IPR008271">
    <property type="entry name" value="Ser/Thr_kinase_AS"/>
</dbReference>
<keyword evidence="5" id="KW-0418">Kinase</keyword>
<dbReference type="Proteomes" id="UP000264800">
    <property type="component" value="Unplaced"/>
</dbReference>
<dbReference type="PROSITE" id="PS00108">
    <property type="entry name" value="PROTEIN_KINASE_ST"/>
    <property type="match status" value="1"/>
</dbReference>
<dbReference type="GeneTree" id="ENSGT00940000162226"/>
<comment type="similarity">
    <text evidence="8">Belongs to the protein kinase superfamily.</text>
</comment>
<dbReference type="PIRSF" id="PIRSF000654">
    <property type="entry name" value="Integrin-linked_kinase"/>
    <property type="match status" value="1"/>
</dbReference>
<dbReference type="FunFam" id="1.10.510.10:FF:000658">
    <property type="entry name" value="Protein CBG12184"/>
    <property type="match status" value="1"/>
</dbReference>
<reference evidence="10" key="1">
    <citation type="submission" date="2025-08" db="UniProtKB">
        <authorList>
            <consortium name="Ensembl"/>
        </authorList>
    </citation>
    <scope>IDENTIFICATION</scope>
</reference>
<dbReference type="STRING" id="37003.ENSKMAP00000015949"/>
<evidence type="ECO:0000256" key="6">
    <source>
        <dbReference type="ARBA" id="ARBA00022840"/>
    </source>
</evidence>
<dbReference type="GO" id="GO:0004674">
    <property type="term" value="F:protein serine/threonine kinase activity"/>
    <property type="evidence" value="ECO:0007669"/>
    <property type="project" value="UniProtKB-KW"/>
</dbReference>
<keyword evidence="6 7" id="KW-0067">ATP-binding</keyword>
<feature type="binding site" evidence="7">
    <location>
        <position position="39"/>
    </location>
    <ligand>
        <name>ATP</name>
        <dbReference type="ChEBI" id="CHEBI:30616"/>
    </ligand>
</feature>
<proteinExistence type="inferred from homology"/>
<dbReference type="InterPro" id="IPR011009">
    <property type="entry name" value="Kinase-like_dom_sf"/>
</dbReference>
<dbReference type="FunFam" id="3.30.200.20:FF:000042">
    <property type="entry name" value="Aurora kinase A"/>
    <property type="match status" value="1"/>
</dbReference>
<evidence type="ECO:0000313" key="11">
    <source>
        <dbReference type="Proteomes" id="UP000264800"/>
    </source>
</evidence>
<dbReference type="GO" id="GO:0005634">
    <property type="term" value="C:nucleus"/>
    <property type="evidence" value="ECO:0007669"/>
    <property type="project" value="TreeGrafter"/>
</dbReference>
<evidence type="ECO:0000256" key="7">
    <source>
        <dbReference type="PROSITE-ProRule" id="PRU10141"/>
    </source>
</evidence>
<dbReference type="SUPFAM" id="SSF56112">
    <property type="entry name" value="Protein kinase-like (PK-like)"/>
    <property type="match status" value="1"/>
</dbReference>
<dbReference type="PANTHER" id="PTHR24345">
    <property type="entry name" value="SERINE/THREONINE-PROTEIN KINASE PLK"/>
    <property type="match status" value="1"/>
</dbReference>
<dbReference type="Pfam" id="PF00069">
    <property type="entry name" value="Pkinase"/>
    <property type="match status" value="1"/>
</dbReference>
<reference evidence="10" key="2">
    <citation type="submission" date="2025-09" db="UniProtKB">
        <authorList>
            <consortium name="Ensembl"/>
        </authorList>
    </citation>
    <scope>IDENTIFICATION</scope>
</reference>
<evidence type="ECO:0000256" key="3">
    <source>
        <dbReference type="ARBA" id="ARBA00022679"/>
    </source>
</evidence>
<dbReference type="InterPro" id="IPR000719">
    <property type="entry name" value="Prot_kinase_dom"/>
</dbReference>
<evidence type="ECO:0000256" key="8">
    <source>
        <dbReference type="RuleBase" id="RU000304"/>
    </source>
</evidence>
<dbReference type="PROSITE" id="PS00107">
    <property type="entry name" value="PROTEIN_KINASE_ATP"/>
    <property type="match status" value="1"/>
</dbReference>
<keyword evidence="3" id="KW-0808">Transferase</keyword>
<dbReference type="OMA" id="HKDIKCE"/>
<dbReference type="PANTHER" id="PTHR24345:SF0">
    <property type="entry name" value="CELL CYCLE SERINE_THREONINE-PROTEIN KINASE CDC5_MSD2"/>
    <property type="match status" value="1"/>
</dbReference>
<feature type="domain" description="Protein kinase" evidence="9">
    <location>
        <begin position="10"/>
        <end position="268"/>
    </location>
</feature>
<dbReference type="PROSITE" id="PS50011">
    <property type="entry name" value="PROTEIN_KINASE_DOM"/>
    <property type="match status" value="1"/>
</dbReference>
<evidence type="ECO:0000256" key="4">
    <source>
        <dbReference type="ARBA" id="ARBA00022741"/>
    </source>
</evidence>
<dbReference type="EC" id="2.7.11.1" evidence="1"/>
<dbReference type="Gene3D" id="1.10.510.10">
    <property type="entry name" value="Transferase(Phosphotransferase) domain 1"/>
    <property type="match status" value="1"/>
</dbReference>
<evidence type="ECO:0000256" key="2">
    <source>
        <dbReference type="ARBA" id="ARBA00022527"/>
    </source>
</evidence>
<keyword evidence="11" id="KW-1185">Reference proteome</keyword>
<evidence type="ECO:0000256" key="1">
    <source>
        <dbReference type="ARBA" id="ARBA00012513"/>
    </source>
</evidence>
<evidence type="ECO:0000313" key="10">
    <source>
        <dbReference type="Ensembl" id="ENSKMAP00000015949.1"/>
    </source>
</evidence>
<evidence type="ECO:0000259" key="9">
    <source>
        <dbReference type="PROSITE" id="PS50011"/>
    </source>
</evidence>
<dbReference type="SMART" id="SM00220">
    <property type="entry name" value="S_TKc"/>
    <property type="match status" value="1"/>
</dbReference>
<dbReference type="GO" id="GO:0005524">
    <property type="term" value="F:ATP binding"/>
    <property type="evidence" value="ECO:0007669"/>
    <property type="project" value="UniProtKB-UniRule"/>
</dbReference>
<name>A0A3Q3AWT0_KRYMA</name>
<dbReference type="Ensembl" id="ENSKMAT00000016179.1">
    <property type="protein sequence ID" value="ENSKMAP00000015949.1"/>
    <property type="gene ID" value="ENSKMAG00000011920.1"/>
</dbReference>
<keyword evidence="2 8" id="KW-0723">Serine/threonine-protein kinase</keyword>
<dbReference type="InterPro" id="IPR017441">
    <property type="entry name" value="Protein_kinase_ATP_BS"/>
</dbReference>
<organism evidence="10 11">
    <name type="scientific">Kryptolebias marmoratus</name>
    <name type="common">Mangrove killifish</name>
    <name type="synonym">Rivulus marmoratus</name>
    <dbReference type="NCBI Taxonomy" id="37003"/>
    <lineage>
        <taxon>Eukaryota</taxon>
        <taxon>Metazoa</taxon>
        <taxon>Chordata</taxon>
        <taxon>Craniata</taxon>
        <taxon>Vertebrata</taxon>
        <taxon>Euteleostomi</taxon>
        <taxon>Actinopterygii</taxon>
        <taxon>Neopterygii</taxon>
        <taxon>Teleostei</taxon>
        <taxon>Neoteleostei</taxon>
        <taxon>Acanthomorphata</taxon>
        <taxon>Ovalentaria</taxon>
        <taxon>Atherinomorphae</taxon>
        <taxon>Cyprinodontiformes</taxon>
        <taxon>Rivulidae</taxon>
        <taxon>Kryptolebias</taxon>
    </lineage>
</organism>
<accession>A0A3Q3AWT0</accession>
<protein>
    <recommendedName>
        <fullName evidence="1">non-specific serine/threonine protein kinase</fullName>
        <ecNumber evidence="1">2.7.11.1</ecNumber>
    </recommendedName>
</protein>
<evidence type="ECO:0000256" key="5">
    <source>
        <dbReference type="ARBA" id="ARBA00022777"/>
    </source>
</evidence>
<sequence length="281" mass="31922">MRLTLVSHGYTFQSSLGEGTFGKVVKAHSTHLRRLVAVKVIDTKKVSASYIEKFLSREKEIMRTLKHPNVVRTHDIFESRLGTVYVVMELCSKGDISKLIAARGALNEYFSCQLFQQLCMAAQYLHSMNVAHRDLKCENLLLDVNCNLKVCDFGLSKTLTYVDGKMVLSETYCGTSHYAAPEILKNQPYNPKVSDVWSMGIVLYMMLYGSRPFNTANIKKMVKIQWEHKINFPNVPTISAEAKELIRGILHPDVEQRITISDILHASTQKQHFSTAEMVLF</sequence>
<keyword evidence="4 7" id="KW-0547">Nucleotide-binding</keyword>
<dbReference type="AlphaFoldDB" id="A0A3Q3AWT0"/>